<organism evidence="1 2">
    <name type="scientific">Avena sativa</name>
    <name type="common">Oat</name>
    <dbReference type="NCBI Taxonomy" id="4498"/>
    <lineage>
        <taxon>Eukaryota</taxon>
        <taxon>Viridiplantae</taxon>
        <taxon>Streptophyta</taxon>
        <taxon>Embryophyta</taxon>
        <taxon>Tracheophyta</taxon>
        <taxon>Spermatophyta</taxon>
        <taxon>Magnoliopsida</taxon>
        <taxon>Liliopsida</taxon>
        <taxon>Poales</taxon>
        <taxon>Poaceae</taxon>
        <taxon>BOP clade</taxon>
        <taxon>Pooideae</taxon>
        <taxon>Poodae</taxon>
        <taxon>Poeae</taxon>
        <taxon>Poeae Chloroplast Group 1 (Aveneae type)</taxon>
        <taxon>Aveninae</taxon>
        <taxon>Avena</taxon>
    </lineage>
</organism>
<name>A0ACD6AQE6_AVESA</name>
<keyword evidence="2" id="KW-1185">Reference proteome</keyword>
<dbReference type="Proteomes" id="UP001732700">
    <property type="component" value="Unassembled WGS sequence"/>
</dbReference>
<evidence type="ECO:0000313" key="2">
    <source>
        <dbReference type="Proteomes" id="UP001732700"/>
    </source>
</evidence>
<accession>A0ACD6AQE6</accession>
<dbReference type="EnsemblPlants" id="AVESA.00010b.r2.UnG1403990.1">
    <property type="protein sequence ID" value="AVESA.00010b.r2.UnG1403990.1.CDS"/>
    <property type="gene ID" value="AVESA.00010b.r2.UnG1403990"/>
</dbReference>
<protein>
    <submittedName>
        <fullName evidence="1">Uncharacterized protein</fullName>
    </submittedName>
</protein>
<sequence>MTTNQSTATLPAATDATAPAISDAALPVTSAGVSNLAPLAPVSSAAISGNQLSQSLTSMNPMNPISGVSGMLMPFSSPRYTPTVNMLSPQMTAPPQSTQAGPLMAASMMPPASSFSWSSFAGLVTVKLSHDNHLLWKAQVLPVLRGAHWMGLADGTEAMPSQMVVGIDGVTPTVNPAYFSWLSCDQNCLSFLLSTLSPDTLRLVLFQSTAAAVWGTLERKFATHSRARVMQLRRQLATLQKREMTMVEYFNKVKGLTDALSAAGKDLDEEDFIIYLLTGLDNSYDALVTSVTTRTEPMSVNDLYSHLLDYELRHDVNQAHFPGAGSSVHNVSRGGGGGYRGRRGGGRGGGGRGGGQSGNQSGGGRGGGEQRGNQGGGSGKPRITCQLCKKDGHEVLTCRRRFDHSFTQPEGGHSVNNTTVDPAWLQRPLAKMIAHDDRILLLIPMICLPMLVQFPHLDLARVHVAWIPQEACPSNCRPVVLI</sequence>
<proteinExistence type="predicted"/>
<evidence type="ECO:0000313" key="1">
    <source>
        <dbReference type="EnsemblPlants" id="AVESA.00010b.r2.UnG1403990.1.CDS"/>
    </source>
</evidence>
<reference evidence="1" key="1">
    <citation type="submission" date="2025-09" db="UniProtKB">
        <authorList>
            <consortium name="EnsemblPlants"/>
        </authorList>
    </citation>
    <scope>IDENTIFICATION</scope>
</reference>